<feature type="non-terminal residue" evidence="2">
    <location>
        <position position="1"/>
    </location>
</feature>
<gene>
    <name evidence="2" type="primary">ORF2816</name>
</gene>
<evidence type="ECO:0000256" key="1">
    <source>
        <dbReference type="SAM" id="MobiDB-lite"/>
    </source>
</evidence>
<name>A0A0B6XVC1_9EUPU</name>
<feature type="region of interest" description="Disordered" evidence="1">
    <location>
        <begin position="1"/>
        <end position="41"/>
    </location>
</feature>
<feature type="compositionally biased region" description="Low complexity" evidence="1">
    <location>
        <begin position="1"/>
        <end position="26"/>
    </location>
</feature>
<dbReference type="EMBL" id="HACG01001117">
    <property type="protein sequence ID" value="CEK47982.1"/>
    <property type="molecule type" value="Transcribed_RNA"/>
</dbReference>
<evidence type="ECO:0000313" key="2">
    <source>
        <dbReference type="EMBL" id="CEK47982.1"/>
    </source>
</evidence>
<protein>
    <submittedName>
        <fullName evidence="2">Uncharacterized protein</fullName>
    </submittedName>
</protein>
<proteinExistence type="predicted"/>
<accession>A0A0B6XVC1</accession>
<organism evidence="2">
    <name type="scientific">Arion vulgaris</name>
    <dbReference type="NCBI Taxonomy" id="1028688"/>
    <lineage>
        <taxon>Eukaryota</taxon>
        <taxon>Metazoa</taxon>
        <taxon>Spiralia</taxon>
        <taxon>Lophotrochozoa</taxon>
        <taxon>Mollusca</taxon>
        <taxon>Gastropoda</taxon>
        <taxon>Heterobranchia</taxon>
        <taxon>Euthyneura</taxon>
        <taxon>Panpulmonata</taxon>
        <taxon>Eupulmonata</taxon>
        <taxon>Stylommatophora</taxon>
        <taxon>Helicina</taxon>
        <taxon>Arionoidea</taxon>
        <taxon>Arionidae</taxon>
        <taxon>Arion</taxon>
    </lineage>
</organism>
<feature type="non-terminal residue" evidence="2">
    <location>
        <position position="72"/>
    </location>
</feature>
<reference evidence="2" key="1">
    <citation type="submission" date="2014-12" db="EMBL/GenBank/DDBJ databases">
        <title>Insight into the proteome of Arion vulgaris.</title>
        <authorList>
            <person name="Aradska J."/>
            <person name="Bulat T."/>
            <person name="Smidak R."/>
            <person name="Sarate P."/>
            <person name="Gangsoo J."/>
            <person name="Sialana F."/>
            <person name="Bilban M."/>
            <person name="Lubec G."/>
        </authorList>
    </citation>
    <scope>NUCLEOTIDE SEQUENCE</scope>
    <source>
        <tissue evidence="2">Skin</tissue>
    </source>
</reference>
<dbReference type="AlphaFoldDB" id="A0A0B6XVC1"/>
<sequence length="72" mass="7758">RGSDATNSNRGSDSTNSSNDNGTSGSFFHQNTNEKLSCGSDKNAEQKLLWKGKSKSMMAVTNHDICKTGKFV</sequence>